<proteinExistence type="predicted"/>
<dbReference type="Pfam" id="PF13596">
    <property type="entry name" value="PAS_10"/>
    <property type="match status" value="1"/>
</dbReference>
<gene>
    <name evidence="1" type="ORF">ISALK_01705</name>
</gene>
<evidence type="ECO:0000313" key="1">
    <source>
        <dbReference type="EMBL" id="NBG87207.1"/>
    </source>
</evidence>
<evidence type="ECO:0000313" key="2">
    <source>
        <dbReference type="Proteomes" id="UP000449710"/>
    </source>
</evidence>
<name>A0AA44BCP9_9CLOT</name>
<comment type="caution">
    <text evidence="1">The sequence shown here is derived from an EMBL/GenBank/DDBJ whole genome shotgun (WGS) entry which is preliminary data.</text>
</comment>
<sequence>MLCWKPAVTRTYFKKGRWKKAGSTAKPQGLEKVYVDVKDLLKDGARVLENLTKVEKEVKGKEGRWYLMKIIPYRTSDDRIKGIVIRFDIVLLLISGVKK</sequence>
<organism evidence="1 2">
    <name type="scientific">Isachenkonia alkalipeptolytica</name>
    <dbReference type="NCBI Taxonomy" id="2565777"/>
    <lineage>
        <taxon>Bacteria</taxon>
        <taxon>Bacillati</taxon>
        <taxon>Bacillota</taxon>
        <taxon>Clostridia</taxon>
        <taxon>Eubacteriales</taxon>
        <taxon>Clostridiaceae</taxon>
        <taxon>Isachenkonia</taxon>
    </lineage>
</organism>
<dbReference type="Proteomes" id="UP000449710">
    <property type="component" value="Unassembled WGS sequence"/>
</dbReference>
<keyword evidence="2" id="KW-1185">Reference proteome</keyword>
<dbReference type="AlphaFoldDB" id="A0AA44BCP9"/>
<protein>
    <submittedName>
        <fullName evidence="1">Uncharacterized protein</fullName>
    </submittedName>
</protein>
<accession>A0AA44BCP9</accession>
<dbReference type="EMBL" id="SUMG01000001">
    <property type="protein sequence ID" value="NBG87207.1"/>
    <property type="molecule type" value="Genomic_DNA"/>
</dbReference>
<reference evidence="1 2" key="1">
    <citation type="submission" date="2019-04" db="EMBL/GenBank/DDBJ databases">
        <title>Isachenkonia alkalipeptolytica gen. nov. sp. nov. a new anaerobic, alkiliphilic organothrophic bacterium capable to reduce synthesized ferrihydrite isolated from a soda lake.</title>
        <authorList>
            <person name="Toshchakov S.V."/>
            <person name="Zavarzina D.G."/>
            <person name="Zhilina T.N."/>
            <person name="Kostrikina N.A."/>
            <person name="Kublanov I.V."/>
        </authorList>
    </citation>
    <scope>NUCLEOTIDE SEQUENCE [LARGE SCALE GENOMIC DNA]</scope>
    <source>
        <strain evidence="1 2">Z-1701</strain>
    </source>
</reference>